<accession>A0A7W6BQG7</accession>
<name>A0A7W6BQG7_9HYPH</name>
<dbReference type="OrthoDB" id="7281440at2"/>
<reference evidence="3 4" key="1">
    <citation type="submission" date="2020-08" db="EMBL/GenBank/DDBJ databases">
        <title>Genomic Encyclopedia of Type Strains, Phase IV (KMG-IV): sequencing the most valuable type-strain genomes for metagenomic binning, comparative biology and taxonomic classification.</title>
        <authorList>
            <person name="Goeker M."/>
        </authorList>
    </citation>
    <scope>NUCLEOTIDE SEQUENCE [LARGE SCALE GENOMIC DNA]</scope>
    <source>
        <strain evidence="3 4">DSM 25024</strain>
    </source>
</reference>
<comment type="caution">
    <text evidence="3">The sequence shown here is derived from an EMBL/GenBank/DDBJ whole genome shotgun (WGS) entry which is preliminary data.</text>
</comment>
<dbReference type="InterPro" id="IPR012347">
    <property type="entry name" value="Ferritin-like"/>
</dbReference>
<evidence type="ECO:0000259" key="2">
    <source>
        <dbReference type="Pfam" id="PF13628"/>
    </source>
</evidence>
<keyword evidence="1" id="KW-0732">Signal</keyword>
<dbReference type="Pfam" id="PF13628">
    <property type="entry name" value="DUF4142"/>
    <property type="match status" value="1"/>
</dbReference>
<evidence type="ECO:0000313" key="4">
    <source>
        <dbReference type="Proteomes" id="UP000531216"/>
    </source>
</evidence>
<gene>
    <name evidence="3" type="ORF">GGR05_002308</name>
</gene>
<feature type="chain" id="PRO_5031088995" evidence="1">
    <location>
        <begin position="26"/>
        <end position="164"/>
    </location>
</feature>
<keyword evidence="4" id="KW-1185">Reference proteome</keyword>
<feature type="signal peptide" evidence="1">
    <location>
        <begin position="1"/>
        <end position="25"/>
    </location>
</feature>
<evidence type="ECO:0000313" key="3">
    <source>
        <dbReference type="EMBL" id="MBB3936158.1"/>
    </source>
</evidence>
<evidence type="ECO:0000256" key="1">
    <source>
        <dbReference type="SAM" id="SignalP"/>
    </source>
</evidence>
<proteinExistence type="predicted"/>
<feature type="domain" description="DUF4142" evidence="2">
    <location>
        <begin position="42"/>
        <end position="153"/>
    </location>
</feature>
<organism evidence="3 4">
    <name type="scientific">Aureimonas phyllosphaerae</name>
    <dbReference type="NCBI Taxonomy" id="1166078"/>
    <lineage>
        <taxon>Bacteria</taxon>
        <taxon>Pseudomonadati</taxon>
        <taxon>Pseudomonadota</taxon>
        <taxon>Alphaproteobacteria</taxon>
        <taxon>Hyphomicrobiales</taxon>
        <taxon>Aurantimonadaceae</taxon>
        <taxon>Aureimonas</taxon>
    </lineage>
</organism>
<dbReference type="Gene3D" id="1.20.1260.10">
    <property type="match status" value="1"/>
</dbReference>
<sequence>MNRRQVAGSLLGAAVLSAAPGLALAQRRAPTDWMKMPILMGGDFSTATSKLAARKARDPAVREFAKLEITEQAAVAEAFGARPGGAGLRPDQAAIVAELEAANGAMFDMMYIDGQIAGHRELLDLHRRYARSGSDPMARGASLVGVTGIETHLFLLQNIKRQIA</sequence>
<dbReference type="Proteomes" id="UP000531216">
    <property type="component" value="Unassembled WGS sequence"/>
</dbReference>
<protein>
    <submittedName>
        <fullName evidence="3">Putative membrane protein</fullName>
    </submittedName>
</protein>
<dbReference type="InterPro" id="IPR025419">
    <property type="entry name" value="DUF4142"/>
</dbReference>
<dbReference type="EMBL" id="JACIDO010000004">
    <property type="protein sequence ID" value="MBB3936158.1"/>
    <property type="molecule type" value="Genomic_DNA"/>
</dbReference>
<dbReference type="AlphaFoldDB" id="A0A7W6BQG7"/>
<dbReference type="RefSeq" id="WP_090963259.1">
    <property type="nucleotide sequence ID" value="NZ_FOOA01000008.1"/>
</dbReference>